<evidence type="ECO:0000313" key="1">
    <source>
        <dbReference type="EMBL" id="APW61077.1"/>
    </source>
</evidence>
<keyword evidence="2" id="KW-1185">Reference proteome</keyword>
<accession>A0A1U7CQ70</accession>
<gene>
    <name evidence="1" type="ORF">BSF38_02581</name>
</gene>
<dbReference type="AlphaFoldDB" id="A0A1U7CQ70"/>
<sequence>MMDTAMRTEANRRGGVGAVWGRVMVGLGVLGGAAAADDATVVLKESSATDRATVVRIELKAGGLFRPGLPPDAMTDEAKMPKPLDIDIQTRLIFRERLLATPKAAEAGGARSSRAVRLVSQAASAINGEIRPTALELRKELSLLIAARDDPEGTVTVVSPSGSLTRAELELVQGLGDPLSLGDLLPEGPVAKGAKWPVRKSALAAISGYDAIKSSKVEAVVESITADHVWIEITGEIQGMVLGGPGTLTCEGFATFDRRSALIDRVELTRNESRQPGPIEAGLDLKSTLTIARRETATPAELSDAALDGTSLDLTPARKLLQLIAFDGRYNLLHDRTWHTYWDDPKLVVLKRFQKDRITAQCNFSNGPPAGKGKHQDVEEFRADVRRAMKDRFVQFLGAGEVEGEPDGGFRYKLGVQGREGDLGLLWYYYLIASPRGEQLLATFTLAESDAKDFAEDDVALVGSLQWNDPPLPVKH</sequence>
<dbReference type="EMBL" id="CP019082">
    <property type="protein sequence ID" value="APW61077.1"/>
    <property type="molecule type" value="Genomic_DNA"/>
</dbReference>
<dbReference type="KEGG" id="pbor:BSF38_02581"/>
<proteinExistence type="predicted"/>
<organism evidence="1 2">
    <name type="scientific">Paludisphaera borealis</name>
    <dbReference type="NCBI Taxonomy" id="1387353"/>
    <lineage>
        <taxon>Bacteria</taxon>
        <taxon>Pseudomonadati</taxon>
        <taxon>Planctomycetota</taxon>
        <taxon>Planctomycetia</taxon>
        <taxon>Isosphaerales</taxon>
        <taxon>Isosphaeraceae</taxon>
        <taxon>Paludisphaera</taxon>
    </lineage>
</organism>
<name>A0A1U7CQ70_9BACT</name>
<protein>
    <submittedName>
        <fullName evidence="1">Uncharacterized protein</fullName>
    </submittedName>
</protein>
<dbReference type="RefSeq" id="WP_237170863.1">
    <property type="nucleotide sequence ID" value="NZ_CP019082.1"/>
</dbReference>
<reference evidence="2" key="1">
    <citation type="submission" date="2016-12" db="EMBL/GenBank/DDBJ databases">
        <title>Comparative genomics of four Isosphaeraceae planctomycetes: a common pool of plasmids and glycoside hydrolase genes.</title>
        <authorList>
            <person name="Ivanova A."/>
        </authorList>
    </citation>
    <scope>NUCLEOTIDE SEQUENCE [LARGE SCALE GENOMIC DNA]</scope>
    <source>
        <strain evidence="2">PX4</strain>
    </source>
</reference>
<evidence type="ECO:0000313" key="2">
    <source>
        <dbReference type="Proteomes" id="UP000186309"/>
    </source>
</evidence>
<dbReference type="Proteomes" id="UP000186309">
    <property type="component" value="Chromosome"/>
</dbReference>